<dbReference type="GO" id="GO:0004386">
    <property type="term" value="F:helicase activity"/>
    <property type="evidence" value="ECO:0007669"/>
    <property type="project" value="UniProtKB-KW"/>
</dbReference>
<feature type="compositionally biased region" description="Low complexity" evidence="1">
    <location>
        <begin position="288"/>
        <end position="298"/>
    </location>
</feature>
<evidence type="ECO:0000256" key="1">
    <source>
        <dbReference type="SAM" id="MobiDB-lite"/>
    </source>
</evidence>
<dbReference type="SUPFAM" id="SSF52540">
    <property type="entry name" value="P-loop containing nucleoside triphosphate hydrolases"/>
    <property type="match status" value="1"/>
</dbReference>
<accession>A0A1M5JXE6</accession>
<reference evidence="4" key="1">
    <citation type="submission" date="2016-11" db="EMBL/GenBank/DDBJ databases">
        <authorList>
            <person name="Varghese N."/>
            <person name="Submissions S."/>
        </authorList>
    </citation>
    <scope>NUCLEOTIDE SEQUENCE [LARGE SCALE GENOMIC DNA]</scope>
    <source>
        <strain evidence="4">DSM 17659</strain>
    </source>
</reference>
<dbReference type="Pfam" id="PF01935">
    <property type="entry name" value="DUF87"/>
    <property type="match status" value="1"/>
</dbReference>
<evidence type="ECO:0000313" key="3">
    <source>
        <dbReference type="EMBL" id="SHG44909.1"/>
    </source>
</evidence>
<feature type="region of interest" description="Disordered" evidence="1">
    <location>
        <begin position="242"/>
        <end position="266"/>
    </location>
</feature>
<gene>
    <name evidence="3" type="ORF">SAMN05444372_10638</name>
</gene>
<dbReference type="Gene3D" id="3.40.50.300">
    <property type="entry name" value="P-loop containing nucleotide triphosphate hydrolases"/>
    <property type="match status" value="2"/>
</dbReference>
<evidence type="ECO:0000313" key="4">
    <source>
        <dbReference type="Proteomes" id="UP000184020"/>
    </source>
</evidence>
<dbReference type="RefSeq" id="WP_170857199.1">
    <property type="nucleotide sequence ID" value="NZ_FQWF01000006.1"/>
</dbReference>
<proteinExistence type="predicted"/>
<keyword evidence="3" id="KW-0547">Nucleotide-binding</keyword>
<evidence type="ECO:0000259" key="2">
    <source>
        <dbReference type="Pfam" id="PF01935"/>
    </source>
</evidence>
<keyword evidence="4" id="KW-1185">Reference proteome</keyword>
<keyword evidence="3" id="KW-0378">Hydrolase</keyword>
<dbReference type="InterPro" id="IPR008571">
    <property type="entry name" value="HerA-like"/>
</dbReference>
<dbReference type="EMBL" id="FQWF01000006">
    <property type="protein sequence ID" value="SHG44909.1"/>
    <property type="molecule type" value="Genomic_DNA"/>
</dbReference>
<dbReference type="PANTHER" id="PTHR42957:SF1">
    <property type="entry name" value="HELICASE MJ1565-RELATED"/>
    <property type="match status" value="1"/>
</dbReference>
<protein>
    <submittedName>
        <fullName evidence="3">DNA helicase HerA, contains HAS-barrel and ATPase domains</fullName>
    </submittedName>
</protein>
<dbReference type="PANTHER" id="PTHR42957">
    <property type="entry name" value="HELICASE MJ1565-RELATED"/>
    <property type="match status" value="1"/>
</dbReference>
<dbReference type="Proteomes" id="UP000184020">
    <property type="component" value="Unassembled WGS sequence"/>
</dbReference>
<keyword evidence="3" id="KW-0067">ATP-binding</keyword>
<feature type="domain" description="Helicase HerA central" evidence="2">
    <location>
        <begin position="471"/>
        <end position="569"/>
    </location>
</feature>
<sequence>MLPIVPKLNIDNYLSNLVNKTYLVNNDYKIIERSADILKKVNLSTTIRLIHLTKFVYEKDISIIDKFTSVYSSLHSLEASVIIKLISDGKKCDIYYGIKKEDHAAKSLKVLKGAIEGNFPGTIFNYNEKEHQGLTTDEIEILQHNQFDKVTEISTVLGVPSLKDSEDENFIQGIENLIKGMQGKPFSALFIADPISSKENEVAKVFFENIYTELSCLKEQTFNIGKNESDAFTEGITETIGETIGLSTSESESTGTNKSSNRTENPWIGKSLWNKLKGYDSISKNDGSSETKSTTSGTNQSSNLNIADSFSKTKTTGMSSSIQYTRENKTIINILENLDLKFERLNKGENVGLWNVGIYFLSSESQNSIVAANIYNGIIKGENSRVEKSAIKTFLKNENALHFVSEYLKNYELPYIQINNSEFGNSLGTIVTSDELTVQLCPPQKSIIGLDVVEVAAFGNNLKNSNSESAITIGKLYNYEKEYDVDFDLDIEKLTGHLFVTGSTGSGKSNVTYQILNELIKKDIKFMVIEPAKGEYKDVFGHRKDVNVFSTNSNYSKLLKINPFSFPPKIHIYEHIDRFIEILNACWSMEAAMPAFLKEALILTYQKKGWDLDASKNLVQENCFPDFNDLLDILPKLIEASGYGQEMKNNYTGALVTRVKSMTNGLLRPVFCSVEIASKKLFDENTIIDLSRVASSETKSLLMGIVFMKLQEYRMSESTGFNCPLKHVAIIEEAHNLLKKTSSEQTQGSSNLQGKSVEMISNAIAEMRTYGQGFILADQAPGLLDPSAIRNTNTKICLRLPSQEDRELVGKAMNLNELQINELAKLKTGVGAVYQNDWQEAMLCKFSYFENKENNFKYLSHDKNLNNVKVFISKQLVTKRIGKELEVEKLDKLSKNSNLKAIIFAIKQNSLSENEIAKQLYELLEIEMLLNIINSNIDICIQEKWLGFFIKIMSKKWFPFDTTETLEIKNLILKHLANIDRATFANVYVLNRKKSQIDVFLIN</sequence>
<organism evidence="3 4">
    <name type="scientific">Flavobacterium micromati</name>
    <dbReference type="NCBI Taxonomy" id="229205"/>
    <lineage>
        <taxon>Bacteria</taxon>
        <taxon>Pseudomonadati</taxon>
        <taxon>Bacteroidota</taxon>
        <taxon>Flavobacteriia</taxon>
        <taxon>Flavobacteriales</taxon>
        <taxon>Flavobacteriaceae</taxon>
        <taxon>Flavobacterium</taxon>
    </lineage>
</organism>
<keyword evidence="3" id="KW-0347">Helicase</keyword>
<name>A0A1M5JXE6_9FLAO</name>
<dbReference type="InterPro" id="IPR027417">
    <property type="entry name" value="P-loop_NTPase"/>
</dbReference>
<dbReference type="STRING" id="229205.SAMN05444372_10638"/>
<dbReference type="AlphaFoldDB" id="A0A1M5JXE6"/>
<dbReference type="InterPro" id="IPR002789">
    <property type="entry name" value="HerA_central"/>
</dbReference>
<feature type="compositionally biased region" description="Low complexity" evidence="1">
    <location>
        <begin position="242"/>
        <end position="260"/>
    </location>
</feature>
<feature type="region of interest" description="Disordered" evidence="1">
    <location>
        <begin position="284"/>
        <end position="306"/>
    </location>
</feature>